<accession>A0A151WZ65</accession>
<organism evidence="1 2">
    <name type="scientific">Mycetomoellerius zeteki</name>
    <dbReference type="NCBI Taxonomy" id="64791"/>
    <lineage>
        <taxon>Eukaryota</taxon>
        <taxon>Metazoa</taxon>
        <taxon>Ecdysozoa</taxon>
        <taxon>Arthropoda</taxon>
        <taxon>Hexapoda</taxon>
        <taxon>Insecta</taxon>
        <taxon>Pterygota</taxon>
        <taxon>Neoptera</taxon>
        <taxon>Endopterygota</taxon>
        <taxon>Hymenoptera</taxon>
        <taxon>Apocrita</taxon>
        <taxon>Aculeata</taxon>
        <taxon>Formicoidea</taxon>
        <taxon>Formicidae</taxon>
        <taxon>Myrmicinae</taxon>
        <taxon>Mycetomoellerius</taxon>
    </lineage>
</organism>
<reference evidence="1 2" key="1">
    <citation type="submission" date="2015-09" db="EMBL/GenBank/DDBJ databases">
        <title>Trachymyrmex zeteki WGS genome.</title>
        <authorList>
            <person name="Nygaard S."/>
            <person name="Hu H."/>
            <person name="Boomsma J."/>
            <person name="Zhang G."/>
        </authorList>
    </citation>
    <scope>NUCLEOTIDE SEQUENCE [LARGE SCALE GENOMIC DNA]</scope>
    <source>
        <strain evidence="1">Tzet28-1</strain>
        <tissue evidence="1">Whole body</tissue>
    </source>
</reference>
<keyword evidence="2" id="KW-1185">Reference proteome</keyword>
<sequence>MRSAIPRYGIIEKHYKYYLAEFLFKRMYSFERRIEAFFEIMSEMYPINNNVE</sequence>
<protein>
    <submittedName>
        <fullName evidence="1">Uncharacterized protein</fullName>
    </submittedName>
</protein>
<evidence type="ECO:0000313" key="2">
    <source>
        <dbReference type="Proteomes" id="UP000075809"/>
    </source>
</evidence>
<dbReference type="EMBL" id="KQ982649">
    <property type="protein sequence ID" value="KYQ53183.1"/>
    <property type="molecule type" value="Genomic_DNA"/>
</dbReference>
<dbReference type="AlphaFoldDB" id="A0A151WZ65"/>
<evidence type="ECO:0000313" key="1">
    <source>
        <dbReference type="EMBL" id="KYQ53183.1"/>
    </source>
</evidence>
<gene>
    <name evidence="1" type="ORF">ALC60_07914</name>
</gene>
<dbReference type="Proteomes" id="UP000075809">
    <property type="component" value="Unassembled WGS sequence"/>
</dbReference>
<proteinExistence type="predicted"/>
<name>A0A151WZ65_9HYME</name>